<dbReference type="GO" id="GO:0005886">
    <property type="term" value="C:plasma membrane"/>
    <property type="evidence" value="ECO:0007669"/>
    <property type="project" value="UniProtKB-SubCell"/>
</dbReference>
<gene>
    <name evidence="8" type="ORF">C3E78_01245</name>
</gene>
<accession>A0A2S0WI19</accession>
<keyword evidence="3" id="KW-1003">Cell membrane</keyword>
<dbReference type="Gene3D" id="1.10.3730.20">
    <property type="match status" value="1"/>
</dbReference>
<comment type="similarity">
    <text evidence="7">Belongs to the drug/metabolite transporter (DMT) superfamily. Small multidrug resistance (SMR) (TC 2.A.7.1) family.</text>
</comment>
<dbReference type="Proteomes" id="UP000244384">
    <property type="component" value="Chromosome"/>
</dbReference>
<dbReference type="InterPro" id="IPR037185">
    <property type="entry name" value="EmrE-like"/>
</dbReference>
<dbReference type="PANTHER" id="PTHR30561">
    <property type="entry name" value="SMR FAMILY PROTON-DEPENDENT DRUG EFFLUX TRANSPORTER SUGE"/>
    <property type="match status" value="1"/>
</dbReference>
<evidence type="ECO:0000256" key="7">
    <source>
        <dbReference type="RuleBase" id="RU003942"/>
    </source>
</evidence>
<dbReference type="KEGG" id="aez:C3E78_01245"/>
<evidence type="ECO:0000256" key="4">
    <source>
        <dbReference type="ARBA" id="ARBA00022692"/>
    </source>
</evidence>
<evidence type="ECO:0000256" key="2">
    <source>
        <dbReference type="ARBA" id="ARBA00022448"/>
    </source>
</evidence>
<reference evidence="9" key="1">
    <citation type="submission" date="2018-01" db="EMBL/GenBank/DDBJ databases">
        <authorList>
            <person name="Li J."/>
        </authorList>
    </citation>
    <scope>NUCLEOTIDE SEQUENCE [LARGE SCALE GENOMIC DNA]</scope>
    <source>
        <strain evidence="9">592</strain>
    </source>
</reference>
<name>A0A2S0WI19_9ACTN</name>
<dbReference type="InterPro" id="IPR045324">
    <property type="entry name" value="Small_multidrug_res"/>
</dbReference>
<accession>A0A5F2ERB9</accession>
<dbReference type="EMBL" id="CP026952">
    <property type="protein sequence ID" value="AWB90957.1"/>
    <property type="molecule type" value="Genomic_DNA"/>
</dbReference>
<evidence type="ECO:0000313" key="9">
    <source>
        <dbReference type="Proteomes" id="UP000244384"/>
    </source>
</evidence>
<keyword evidence="9" id="KW-1185">Reference proteome</keyword>
<evidence type="ECO:0000256" key="5">
    <source>
        <dbReference type="ARBA" id="ARBA00022989"/>
    </source>
</evidence>
<comment type="subcellular location">
    <subcellularLocation>
        <location evidence="1 7">Cell membrane</location>
        <topology evidence="1 7">Multi-pass membrane protein</topology>
    </subcellularLocation>
</comment>
<dbReference type="OrthoDB" id="3175079at2"/>
<protein>
    <submittedName>
        <fullName evidence="8">QacE family quaternary ammonium compound efflux SMR transporter</fullName>
    </submittedName>
</protein>
<keyword evidence="6" id="KW-0472">Membrane</keyword>
<dbReference type="InterPro" id="IPR000390">
    <property type="entry name" value="Small_drug/metabolite_transptr"/>
</dbReference>
<keyword evidence="5" id="KW-1133">Transmembrane helix</keyword>
<evidence type="ECO:0000313" key="8">
    <source>
        <dbReference type="EMBL" id="AWB90957.1"/>
    </source>
</evidence>
<evidence type="ECO:0000256" key="6">
    <source>
        <dbReference type="ARBA" id="ARBA00023136"/>
    </source>
</evidence>
<keyword evidence="4 7" id="KW-0812">Transmembrane</keyword>
<dbReference type="PANTHER" id="PTHR30561:SF1">
    <property type="entry name" value="MULTIDRUG TRANSPORTER EMRE"/>
    <property type="match status" value="1"/>
</dbReference>
<evidence type="ECO:0000256" key="1">
    <source>
        <dbReference type="ARBA" id="ARBA00004651"/>
    </source>
</evidence>
<dbReference type="SUPFAM" id="SSF103481">
    <property type="entry name" value="Multidrug resistance efflux transporter EmrE"/>
    <property type="match status" value="1"/>
</dbReference>
<organism evidence="8 9">
    <name type="scientific">Aeromicrobium chenweiae</name>
    <dbReference type="NCBI Taxonomy" id="2079793"/>
    <lineage>
        <taxon>Bacteria</taxon>
        <taxon>Bacillati</taxon>
        <taxon>Actinomycetota</taxon>
        <taxon>Actinomycetes</taxon>
        <taxon>Propionibacteriales</taxon>
        <taxon>Nocardioidaceae</taxon>
        <taxon>Aeromicrobium</taxon>
    </lineage>
</organism>
<dbReference type="Pfam" id="PF00893">
    <property type="entry name" value="Multi_Drug_Res"/>
    <property type="match status" value="1"/>
</dbReference>
<keyword evidence="2" id="KW-0813">Transport</keyword>
<evidence type="ECO:0000256" key="3">
    <source>
        <dbReference type="ARBA" id="ARBA00022475"/>
    </source>
</evidence>
<proteinExistence type="inferred from homology"/>
<dbReference type="GO" id="GO:0022857">
    <property type="term" value="F:transmembrane transporter activity"/>
    <property type="evidence" value="ECO:0007669"/>
    <property type="project" value="InterPro"/>
</dbReference>
<dbReference type="AlphaFoldDB" id="A0A2S0WI19"/>
<sequence>MPRPPPQSGTAHRGRPPEPRVVRVRKWLLLGSAIAFEVSASLSLKGALDRPLLYAVVVVGYVASFVLLSRVLVAGLPLGVTYGIWGAVGVAATAVLSAWIFDERLTALMLGGITLVIAGVLLVEIGSQRARSRQEAV</sequence>